<dbReference type="InterPro" id="IPR018502">
    <property type="entry name" value="Annexin_repeat"/>
</dbReference>
<dbReference type="GO" id="GO:0001786">
    <property type="term" value="F:phosphatidylserine binding"/>
    <property type="evidence" value="ECO:0007669"/>
    <property type="project" value="TreeGrafter"/>
</dbReference>
<comment type="similarity">
    <text evidence="1">Belongs to the annexin family.</text>
</comment>
<dbReference type="PROSITE" id="PS51897">
    <property type="entry name" value="ANNEXIN_2"/>
    <property type="match status" value="3"/>
</dbReference>
<keyword evidence="3" id="KW-0106">Calcium</keyword>
<dbReference type="PANTHER" id="PTHR10502">
    <property type="entry name" value="ANNEXIN"/>
    <property type="match status" value="1"/>
</dbReference>
<evidence type="ECO:0000256" key="5">
    <source>
        <dbReference type="ARBA" id="ARBA00023302"/>
    </source>
</evidence>
<evidence type="ECO:0000256" key="1">
    <source>
        <dbReference type="ARBA" id="ARBA00007831"/>
    </source>
</evidence>
<dbReference type="SMART" id="SM00335">
    <property type="entry name" value="ANX"/>
    <property type="match status" value="4"/>
</dbReference>
<dbReference type="GO" id="GO:0005509">
    <property type="term" value="F:calcium ion binding"/>
    <property type="evidence" value="ECO:0007669"/>
    <property type="project" value="InterPro"/>
</dbReference>
<evidence type="ECO:0000313" key="6">
    <source>
        <dbReference type="EMBL" id="ABK21977.1"/>
    </source>
</evidence>
<accession>A9NMW6</accession>
<dbReference type="GO" id="GO:0009409">
    <property type="term" value="P:response to cold"/>
    <property type="evidence" value="ECO:0007669"/>
    <property type="project" value="TreeGrafter"/>
</dbReference>
<evidence type="ECO:0000256" key="4">
    <source>
        <dbReference type="ARBA" id="ARBA00023216"/>
    </source>
</evidence>
<dbReference type="OMA" id="QQDTKND"/>
<dbReference type="GO" id="GO:0009408">
    <property type="term" value="P:response to heat"/>
    <property type="evidence" value="ECO:0007669"/>
    <property type="project" value="TreeGrafter"/>
</dbReference>
<keyword evidence="4" id="KW-0041">Annexin</keyword>
<dbReference type="GO" id="GO:0005737">
    <property type="term" value="C:cytoplasm"/>
    <property type="evidence" value="ECO:0007669"/>
    <property type="project" value="TreeGrafter"/>
</dbReference>
<dbReference type="GO" id="GO:0005886">
    <property type="term" value="C:plasma membrane"/>
    <property type="evidence" value="ECO:0007669"/>
    <property type="project" value="TreeGrafter"/>
</dbReference>
<dbReference type="Gene3D" id="1.10.220.10">
    <property type="entry name" value="Annexin"/>
    <property type="match status" value="4"/>
</dbReference>
<name>A9NMW6_PICSI</name>
<dbReference type="GO" id="GO:0005544">
    <property type="term" value="F:calcium-dependent phospholipid binding"/>
    <property type="evidence" value="ECO:0007669"/>
    <property type="project" value="UniProtKB-KW"/>
</dbReference>
<dbReference type="PANTHER" id="PTHR10502:SF102">
    <property type="entry name" value="ANNEXIN B11"/>
    <property type="match status" value="1"/>
</dbReference>
<keyword evidence="2" id="KW-0677">Repeat</keyword>
<dbReference type="FunFam" id="1.10.220.10:FF:000014">
    <property type="entry name" value="annexin D4"/>
    <property type="match status" value="1"/>
</dbReference>
<proteinExistence type="evidence at transcript level"/>
<dbReference type="SUPFAM" id="SSF47874">
    <property type="entry name" value="Annexin"/>
    <property type="match status" value="1"/>
</dbReference>
<dbReference type="GO" id="GO:0009414">
    <property type="term" value="P:response to water deprivation"/>
    <property type="evidence" value="ECO:0007669"/>
    <property type="project" value="TreeGrafter"/>
</dbReference>
<keyword evidence="5" id="KW-0111">Calcium/phospholipid-binding</keyword>
<dbReference type="InterPro" id="IPR037104">
    <property type="entry name" value="Annexin_sf"/>
</dbReference>
<evidence type="ECO:0008006" key="7">
    <source>
        <dbReference type="Google" id="ProtNLM"/>
    </source>
</evidence>
<dbReference type="AlphaFoldDB" id="A9NMW6"/>
<organism evidence="6">
    <name type="scientific">Picea sitchensis</name>
    <name type="common">Sitka spruce</name>
    <name type="synonym">Pinus sitchensis</name>
    <dbReference type="NCBI Taxonomy" id="3332"/>
    <lineage>
        <taxon>Eukaryota</taxon>
        <taxon>Viridiplantae</taxon>
        <taxon>Streptophyta</taxon>
        <taxon>Embryophyta</taxon>
        <taxon>Tracheophyta</taxon>
        <taxon>Spermatophyta</taxon>
        <taxon>Pinopsida</taxon>
        <taxon>Pinidae</taxon>
        <taxon>Conifers I</taxon>
        <taxon>Pinales</taxon>
        <taxon>Pinaceae</taxon>
        <taxon>Picea</taxon>
    </lineage>
</organism>
<sequence length="320" mass="36445">MAPFASTSCSSTQDIKDCEAVYNCCKGIAASKGRLEHILASRNATERKELGDLFYALYKEDLSTLLHAELWGNLEKAVVLWMHDPAERDAIIAKTELRSQYPDFRALTEILCSRTPAETLRIREAYRGLYKACLEEDIAQETVGPHQKLLFTLAKAQRCPSRDVNICQAKCDAKRLYGAREGRIGIDEGAIVKLLSDRNLNHLRAAFGYYKQFYGHDILKALRRETSGKFEYALRIIIKCICYLAKYFSKVLRISLDQSEYAALTRVMVTRAEVDMEEIKATYREKYGISLEQAICKQTSGSYRDFLLQLACWEATSQPK</sequence>
<dbReference type="EMBL" id="EF082621">
    <property type="protein sequence ID" value="ABK21977.1"/>
    <property type="molecule type" value="mRNA"/>
</dbReference>
<evidence type="ECO:0000256" key="2">
    <source>
        <dbReference type="ARBA" id="ARBA00022737"/>
    </source>
</evidence>
<dbReference type="FunFam" id="1.10.220.10:FF:000002">
    <property type="entry name" value="Annexin"/>
    <property type="match status" value="1"/>
</dbReference>
<dbReference type="Pfam" id="PF00191">
    <property type="entry name" value="Annexin"/>
    <property type="match status" value="3"/>
</dbReference>
<dbReference type="PRINTS" id="PR00196">
    <property type="entry name" value="ANNEXIN"/>
</dbReference>
<dbReference type="GO" id="GO:0009651">
    <property type="term" value="P:response to salt stress"/>
    <property type="evidence" value="ECO:0007669"/>
    <property type="project" value="TreeGrafter"/>
</dbReference>
<evidence type="ECO:0000256" key="3">
    <source>
        <dbReference type="ARBA" id="ARBA00022837"/>
    </source>
</evidence>
<reference evidence="6" key="1">
    <citation type="journal article" date="2008" name="BMC Genomics">
        <title>A conifer genomics resource of 200,000 spruce (Picea spp.) ESTs and 6,464 high-quality, sequence-finished full-length cDNAs for Sitka spruce (Picea sitchensis).</title>
        <authorList>
            <person name="Ralph S.G."/>
            <person name="Chun H.J."/>
            <person name="Kolosova N."/>
            <person name="Cooper D."/>
            <person name="Oddy C."/>
            <person name="Ritland C.E."/>
            <person name="Kirkpatrick R."/>
            <person name="Moore R."/>
            <person name="Barber S."/>
            <person name="Holt R.A."/>
            <person name="Jones S.J."/>
            <person name="Marra M.A."/>
            <person name="Douglas C.J."/>
            <person name="Ritland K."/>
            <person name="Bohlmann J."/>
        </authorList>
    </citation>
    <scope>NUCLEOTIDE SEQUENCE</scope>
    <source>
        <tissue evidence="6">Green portion of the leader tissue</tissue>
    </source>
</reference>
<protein>
    <recommendedName>
        <fullName evidence="7">Annexin</fullName>
    </recommendedName>
</protein>
<dbReference type="InterPro" id="IPR001464">
    <property type="entry name" value="Annexin"/>
</dbReference>